<feature type="domain" description="FAD-binding" evidence="6">
    <location>
        <begin position="6"/>
        <end position="189"/>
    </location>
</feature>
<evidence type="ECO:0000259" key="6">
    <source>
        <dbReference type="Pfam" id="PF01494"/>
    </source>
</evidence>
<comment type="caution">
    <text evidence="7">The sequence shown here is derived from an EMBL/GenBank/DDBJ whole genome shotgun (WGS) entry which is preliminary data.</text>
</comment>
<dbReference type="Proteomes" id="UP000279259">
    <property type="component" value="Unassembled WGS sequence"/>
</dbReference>
<keyword evidence="8" id="KW-1185">Reference proteome</keyword>
<evidence type="ECO:0000313" key="7">
    <source>
        <dbReference type="EMBL" id="RSH85765.1"/>
    </source>
</evidence>
<sequence length="397" mass="43331">MASPQHVLIIGGGLGGPALAIALARRNIRSSIYELRSEPGDIGGALMLPPNALRVLDKVVGVYESVRSSGYVLQRVTAYASDGMKLGEVGLGEEKEDGYPAVRIRRPTLHKVLLEECARHGVTIQYGKKLERIEETDDGVTAFLVDGTSATGDILVGADGIHSKVREHVLGPAAPTATYSGLCGIGGTLPQSQIRTPPGYHFPAFIYTSAGMLMAMLVDPEGQTIGWASQETIPDKGREGWEEYQRTGQAARAAKKTYQAVTHEPIRSIMDGIVDDQVNLWAPYELPDLPTWHTNRGSAQAFEDAGYLARLLESHDAVAKGYDKVFARFEKVRKDRFQHVRDITAASGSTRRGSGPGLAWTFRKWATKAYFWFKGGVLRDTRITGYDVQEEDIGVES</sequence>
<dbReference type="SUPFAM" id="SSF51905">
    <property type="entry name" value="FAD/NAD(P)-binding domain"/>
    <property type="match status" value="1"/>
</dbReference>
<evidence type="ECO:0000256" key="2">
    <source>
        <dbReference type="ARBA" id="ARBA00022630"/>
    </source>
</evidence>
<accession>A0A427Y3W0</accession>
<comment type="similarity">
    <text evidence="1">Belongs to the paxM FAD-dependent monooxygenase family.</text>
</comment>
<protein>
    <recommendedName>
        <fullName evidence="6">FAD-binding domain-containing protein</fullName>
    </recommendedName>
</protein>
<keyword evidence="5" id="KW-0503">Monooxygenase</keyword>
<proteinExistence type="inferred from homology"/>
<evidence type="ECO:0000256" key="5">
    <source>
        <dbReference type="ARBA" id="ARBA00023033"/>
    </source>
</evidence>
<gene>
    <name evidence="7" type="ORF">EHS25_003906</name>
</gene>
<dbReference type="InterPro" id="IPR002938">
    <property type="entry name" value="FAD-bd"/>
</dbReference>
<dbReference type="GO" id="GO:0004497">
    <property type="term" value="F:monooxygenase activity"/>
    <property type="evidence" value="ECO:0007669"/>
    <property type="project" value="UniProtKB-KW"/>
</dbReference>
<dbReference type="STRING" id="1890683.A0A427Y3W0"/>
<dbReference type="AlphaFoldDB" id="A0A427Y3W0"/>
<organism evidence="7 8">
    <name type="scientific">Saitozyma podzolica</name>
    <dbReference type="NCBI Taxonomy" id="1890683"/>
    <lineage>
        <taxon>Eukaryota</taxon>
        <taxon>Fungi</taxon>
        <taxon>Dikarya</taxon>
        <taxon>Basidiomycota</taxon>
        <taxon>Agaricomycotina</taxon>
        <taxon>Tremellomycetes</taxon>
        <taxon>Tremellales</taxon>
        <taxon>Trimorphomycetaceae</taxon>
        <taxon>Saitozyma</taxon>
    </lineage>
</organism>
<evidence type="ECO:0000313" key="8">
    <source>
        <dbReference type="Proteomes" id="UP000279259"/>
    </source>
</evidence>
<dbReference type="OrthoDB" id="47494at2759"/>
<evidence type="ECO:0000256" key="1">
    <source>
        <dbReference type="ARBA" id="ARBA00007992"/>
    </source>
</evidence>
<dbReference type="InterPro" id="IPR050493">
    <property type="entry name" value="FAD-dep_Monooxygenase_BioMet"/>
</dbReference>
<dbReference type="Gene3D" id="3.50.50.60">
    <property type="entry name" value="FAD/NAD(P)-binding domain"/>
    <property type="match status" value="1"/>
</dbReference>
<dbReference type="PANTHER" id="PTHR13789">
    <property type="entry name" value="MONOOXYGENASE"/>
    <property type="match status" value="1"/>
</dbReference>
<evidence type="ECO:0000256" key="3">
    <source>
        <dbReference type="ARBA" id="ARBA00022827"/>
    </source>
</evidence>
<name>A0A427Y3W0_9TREE</name>
<keyword evidence="3" id="KW-0274">FAD</keyword>
<dbReference type="PANTHER" id="PTHR13789:SF309">
    <property type="entry name" value="PUTATIVE (AFU_ORTHOLOGUE AFUA_6G14510)-RELATED"/>
    <property type="match status" value="1"/>
</dbReference>
<keyword evidence="2" id="KW-0285">Flavoprotein</keyword>
<dbReference type="InterPro" id="IPR036188">
    <property type="entry name" value="FAD/NAD-bd_sf"/>
</dbReference>
<dbReference type="Pfam" id="PF01494">
    <property type="entry name" value="FAD_binding_3"/>
    <property type="match status" value="1"/>
</dbReference>
<dbReference type="GO" id="GO:0071949">
    <property type="term" value="F:FAD binding"/>
    <property type="evidence" value="ECO:0007669"/>
    <property type="project" value="InterPro"/>
</dbReference>
<dbReference type="EMBL" id="RSCD01000019">
    <property type="protein sequence ID" value="RSH85765.1"/>
    <property type="molecule type" value="Genomic_DNA"/>
</dbReference>
<reference evidence="7 8" key="1">
    <citation type="submission" date="2018-11" db="EMBL/GenBank/DDBJ databases">
        <title>Genome sequence of Saitozyma podzolica DSM 27192.</title>
        <authorList>
            <person name="Aliyu H."/>
            <person name="Gorte O."/>
            <person name="Ochsenreither K."/>
        </authorList>
    </citation>
    <scope>NUCLEOTIDE SEQUENCE [LARGE SCALE GENOMIC DNA]</scope>
    <source>
        <strain evidence="7 8">DSM 27192</strain>
    </source>
</reference>
<dbReference type="PRINTS" id="PR00420">
    <property type="entry name" value="RNGMNOXGNASE"/>
</dbReference>
<evidence type="ECO:0000256" key="4">
    <source>
        <dbReference type="ARBA" id="ARBA00023002"/>
    </source>
</evidence>
<keyword evidence="4" id="KW-0560">Oxidoreductase</keyword>